<dbReference type="InterPro" id="IPR019405">
    <property type="entry name" value="Lactonase_7-beta_prop"/>
</dbReference>
<dbReference type="PANTHER" id="PTHR30344">
    <property type="entry name" value="6-PHOSPHOGLUCONOLACTONASE-RELATED"/>
    <property type="match status" value="1"/>
</dbReference>
<evidence type="ECO:0000256" key="2">
    <source>
        <dbReference type="ARBA" id="ARBA00022526"/>
    </source>
</evidence>
<dbReference type="InterPro" id="IPR050282">
    <property type="entry name" value="Cycloisomerase_2"/>
</dbReference>
<evidence type="ECO:0000256" key="1">
    <source>
        <dbReference type="ARBA" id="ARBA00005564"/>
    </source>
</evidence>
<feature type="region of interest" description="Disordered" evidence="3">
    <location>
        <begin position="116"/>
        <end position="139"/>
    </location>
</feature>
<reference evidence="4 5" key="1">
    <citation type="submission" date="2018-07" db="EMBL/GenBank/DDBJ databases">
        <title>a novel species of Sphingomonas isolated from the rhizosphere soil of Araceae plant.</title>
        <authorList>
            <person name="Zhiyong W."/>
            <person name="Qinglan Z."/>
            <person name="Zhiwei F."/>
            <person name="Ding X."/>
            <person name="Gejiao W."/>
            <person name="Shixue Z."/>
        </authorList>
    </citation>
    <scope>NUCLEOTIDE SEQUENCE [LARGE SCALE GENOMIC DNA]</scope>
    <source>
        <strain evidence="4 5">WZY 27</strain>
    </source>
</reference>
<dbReference type="PANTHER" id="PTHR30344:SF1">
    <property type="entry name" value="6-PHOSPHOGLUCONOLACTONASE"/>
    <property type="match status" value="1"/>
</dbReference>
<gene>
    <name evidence="4" type="ORF">DVW87_01910</name>
</gene>
<dbReference type="Gene3D" id="2.130.10.10">
    <property type="entry name" value="YVTN repeat-like/Quinoprotein amine dehydrogenase"/>
    <property type="match status" value="1"/>
</dbReference>
<keyword evidence="2" id="KW-0119">Carbohydrate metabolism</keyword>
<dbReference type="SUPFAM" id="SSF51004">
    <property type="entry name" value="C-terminal (heme d1) domain of cytochrome cd1-nitrite reductase"/>
    <property type="match status" value="1"/>
</dbReference>
<keyword evidence="5" id="KW-1185">Reference proteome</keyword>
<comment type="caution">
    <text evidence="4">The sequence shown here is derived from an EMBL/GenBank/DDBJ whole genome shotgun (WGS) entry which is preliminary data.</text>
</comment>
<accession>A0A369VWJ6</accession>
<dbReference type="GO" id="GO:0017057">
    <property type="term" value="F:6-phosphogluconolactonase activity"/>
    <property type="evidence" value="ECO:0007669"/>
    <property type="project" value="TreeGrafter"/>
</dbReference>
<name>A0A369VWJ6_9SPHN</name>
<dbReference type="RefSeq" id="WP_114686077.1">
    <property type="nucleotide sequence ID" value="NZ_QQNB01000001.1"/>
</dbReference>
<evidence type="ECO:0000313" key="4">
    <source>
        <dbReference type="EMBL" id="RDE06493.1"/>
    </source>
</evidence>
<dbReference type="OrthoDB" id="9790815at2"/>
<dbReference type="AlphaFoldDB" id="A0A369VWJ6"/>
<evidence type="ECO:0000313" key="5">
    <source>
        <dbReference type="Proteomes" id="UP000253918"/>
    </source>
</evidence>
<proteinExistence type="inferred from homology"/>
<protein>
    <submittedName>
        <fullName evidence="4">Lactonase family protein</fullName>
    </submittedName>
</protein>
<dbReference type="InterPro" id="IPR015943">
    <property type="entry name" value="WD40/YVTN_repeat-like_dom_sf"/>
</dbReference>
<evidence type="ECO:0000256" key="3">
    <source>
        <dbReference type="SAM" id="MobiDB-lite"/>
    </source>
</evidence>
<dbReference type="Pfam" id="PF10282">
    <property type="entry name" value="Lactonase"/>
    <property type="match status" value="1"/>
</dbReference>
<dbReference type="Proteomes" id="UP000253918">
    <property type="component" value="Unassembled WGS sequence"/>
</dbReference>
<comment type="similarity">
    <text evidence="1">Belongs to the cycloisomerase 2 family.</text>
</comment>
<dbReference type="EMBL" id="QQNB01000001">
    <property type="protein sequence ID" value="RDE06493.1"/>
    <property type="molecule type" value="Genomic_DNA"/>
</dbReference>
<dbReference type="InterPro" id="IPR011048">
    <property type="entry name" value="Haem_d1_sf"/>
</dbReference>
<keyword evidence="2" id="KW-0313">Glucose metabolism</keyword>
<organism evidence="4 5">
    <name type="scientific">Sphingomonas aracearum</name>
    <dbReference type="NCBI Taxonomy" id="2283317"/>
    <lineage>
        <taxon>Bacteria</taxon>
        <taxon>Pseudomonadati</taxon>
        <taxon>Pseudomonadota</taxon>
        <taxon>Alphaproteobacteria</taxon>
        <taxon>Sphingomonadales</taxon>
        <taxon>Sphingomonadaceae</taxon>
        <taxon>Sphingomonas</taxon>
    </lineage>
</organism>
<dbReference type="GO" id="GO:0006006">
    <property type="term" value="P:glucose metabolic process"/>
    <property type="evidence" value="ECO:0007669"/>
    <property type="project" value="UniProtKB-KW"/>
</dbReference>
<sequence>MLRLIAGGYAEAGAKGLVELEFRNGALAVSATLANVANVSAGLALPGSSRWWLVEERAGQLVLLDGAEGWRREAVLPSGGEGPCYLALSPDGRLLAVANYDSGTVALLPLAPDGSPAGPLARHQNHGSGPSRERQEGPHAHWVGFGADRRLYAVDLGADRILAFADPARGGLEAPATVFSAPPGSGPRQLAFHPALPLAFLVSELASTLTVLERDEAGLLHARQTISTLPPGTAGESLGGAIALSADGGRLWVSNRGHDSVAAFAIDDGKARLVGHAPSGGSSPRFLLQHEDCLFVAHEKSGGVTVLALDRDGTPHLSDARADVRGAAFLALLPG</sequence>